<evidence type="ECO:0000313" key="2">
    <source>
        <dbReference type="EMBL" id="QDV04965.1"/>
    </source>
</evidence>
<keyword evidence="1" id="KW-1133">Transmembrane helix</keyword>
<keyword evidence="1" id="KW-0812">Transmembrane</keyword>
<dbReference type="EMBL" id="CP036434">
    <property type="protein sequence ID" value="QDV04965.1"/>
    <property type="molecule type" value="Genomic_DNA"/>
</dbReference>
<name>A0A518ELJ7_9BACT</name>
<protein>
    <submittedName>
        <fullName evidence="2">Uncharacterized protein</fullName>
    </submittedName>
</protein>
<accession>A0A518ELJ7</accession>
<organism evidence="2 3">
    <name type="scientific">Saltatorellus ferox</name>
    <dbReference type="NCBI Taxonomy" id="2528018"/>
    <lineage>
        <taxon>Bacteria</taxon>
        <taxon>Pseudomonadati</taxon>
        <taxon>Planctomycetota</taxon>
        <taxon>Planctomycetia</taxon>
        <taxon>Planctomycetia incertae sedis</taxon>
        <taxon>Saltatorellus</taxon>
    </lineage>
</organism>
<dbReference type="Proteomes" id="UP000320390">
    <property type="component" value="Chromosome"/>
</dbReference>
<evidence type="ECO:0000313" key="3">
    <source>
        <dbReference type="Proteomes" id="UP000320390"/>
    </source>
</evidence>
<dbReference type="RefSeq" id="WP_145194394.1">
    <property type="nucleotide sequence ID" value="NZ_CP036434.1"/>
</dbReference>
<keyword evidence="1" id="KW-0472">Membrane</keyword>
<evidence type="ECO:0000256" key="1">
    <source>
        <dbReference type="SAM" id="Phobius"/>
    </source>
</evidence>
<feature type="transmembrane region" description="Helical" evidence="1">
    <location>
        <begin position="82"/>
        <end position="99"/>
    </location>
</feature>
<proteinExistence type="predicted"/>
<dbReference type="AlphaFoldDB" id="A0A518ELJ7"/>
<gene>
    <name evidence="2" type="ORF">Poly30_04600</name>
</gene>
<reference evidence="2 3" key="1">
    <citation type="submission" date="2019-02" db="EMBL/GenBank/DDBJ databases">
        <title>Deep-cultivation of Planctomycetes and their phenomic and genomic characterization uncovers novel biology.</title>
        <authorList>
            <person name="Wiegand S."/>
            <person name="Jogler M."/>
            <person name="Boedeker C."/>
            <person name="Pinto D."/>
            <person name="Vollmers J."/>
            <person name="Rivas-Marin E."/>
            <person name="Kohn T."/>
            <person name="Peeters S.H."/>
            <person name="Heuer A."/>
            <person name="Rast P."/>
            <person name="Oberbeckmann S."/>
            <person name="Bunk B."/>
            <person name="Jeske O."/>
            <person name="Meyerdierks A."/>
            <person name="Storesund J.E."/>
            <person name="Kallscheuer N."/>
            <person name="Luecker S."/>
            <person name="Lage O.M."/>
            <person name="Pohl T."/>
            <person name="Merkel B.J."/>
            <person name="Hornburger P."/>
            <person name="Mueller R.-W."/>
            <person name="Bruemmer F."/>
            <person name="Labrenz M."/>
            <person name="Spormann A.M."/>
            <person name="Op den Camp H."/>
            <person name="Overmann J."/>
            <person name="Amann R."/>
            <person name="Jetten M.S.M."/>
            <person name="Mascher T."/>
            <person name="Medema M.H."/>
            <person name="Devos D.P."/>
            <person name="Kaster A.-K."/>
            <person name="Ovreas L."/>
            <person name="Rohde M."/>
            <person name="Galperin M.Y."/>
            <person name="Jogler C."/>
        </authorList>
    </citation>
    <scope>NUCLEOTIDE SEQUENCE [LARGE SCALE GENOMIC DNA]</scope>
    <source>
        <strain evidence="2 3">Poly30</strain>
    </source>
</reference>
<keyword evidence="3" id="KW-1185">Reference proteome</keyword>
<sequence length="190" mass="20251">MTSHHDFKGRSLDDLLGLDPEPLFSPEARAKLLRGLADARVDAALDADVVVPPVGLAERTIRRVRGERAPVARGQRAPRRRLVAIPLMAAAAALAIWTFRGAEGPTENGRATAEATIAKTAGAKSMAAENGASEPVSDELLASLTVLENLEFLTEELDPLEADALFLLSMDDQVLLDLLDAEPSSSEEGF</sequence>